<gene>
    <name evidence="6" type="ORF">SAMN05444354_105270</name>
</gene>
<keyword evidence="3" id="KW-0804">Transcription</keyword>
<dbReference type="Pfam" id="PF00440">
    <property type="entry name" value="TetR_N"/>
    <property type="match status" value="1"/>
</dbReference>
<dbReference type="PRINTS" id="PR00455">
    <property type="entry name" value="HTHTETR"/>
</dbReference>
<sequence length="200" mass="21524">MAMGRPRAFNIDEAVEQALQVFLSKGYEGASLADLTQAMGINPPSLYSAFGSKEGLFRKALERYAGERGACLSEALAQPTARAVVEHLLRAVAGLQTGAHRPQGCLLVQGALVCGDAAQPIREELSSRREASRRALQARLERAKKEGDLPRDANPAALALFVSILIQGMAVHASAGTRREELHQAVDVALLAWETKSRPR</sequence>
<dbReference type="OrthoDB" id="270177at2"/>
<dbReference type="Gene3D" id="1.10.357.10">
    <property type="entry name" value="Tetracycline Repressor, domain 2"/>
    <property type="match status" value="1"/>
</dbReference>
<evidence type="ECO:0000256" key="1">
    <source>
        <dbReference type="ARBA" id="ARBA00023015"/>
    </source>
</evidence>
<protein>
    <submittedName>
        <fullName evidence="6">Transcriptional regulator, TetR family</fullName>
    </submittedName>
</protein>
<dbReference type="GO" id="GO:0003677">
    <property type="term" value="F:DNA binding"/>
    <property type="evidence" value="ECO:0007669"/>
    <property type="project" value="UniProtKB-UniRule"/>
</dbReference>
<dbReference type="InterPro" id="IPR036271">
    <property type="entry name" value="Tet_transcr_reg_TetR-rel_C_sf"/>
</dbReference>
<proteinExistence type="predicted"/>
<name>A0A1H7PFQ3_STIAU</name>
<keyword evidence="7" id="KW-1185">Reference proteome</keyword>
<dbReference type="PROSITE" id="PS01081">
    <property type="entry name" value="HTH_TETR_1"/>
    <property type="match status" value="1"/>
</dbReference>
<dbReference type="Pfam" id="PF16925">
    <property type="entry name" value="TetR_C_13"/>
    <property type="match status" value="1"/>
</dbReference>
<evidence type="ECO:0000313" key="7">
    <source>
        <dbReference type="Proteomes" id="UP000182719"/>
    </source>
</evidence>
<evidence type="ECO:0000259" key="5">
    <source>
        <dbReference type="PROSITE" id="PS50977"/>
    </source>
</evidence>
<organism evidence="6 7">
    <name type="scientific">Stigmatella aurantiaca</name>
    <dbReference type="NCBI Taxonomy" id="41"/>
    <lineage>
        <taxon>Bacteria</taxon>
        <taxon>Pseudomonadati</taxon>
        <taxon>Myxococcota</taxon>
        <taxon>Myxococcia</taxon>
        <taxon>Myxococcales</taxon>
        <taxon>Cystobacterineae</taxon>
        <taxon>Archangiaceae</taxon>
        <taxon>Stigmatella</taxon>
    </lineage>
</organism>
<evidence type="ECO:0000256" key="2">
    <source>
        <dbReference type="ARBA" id="ARBA00023125"/>
    </source>
</evidence>
<dbReference type="SUPFAM" id="SSF48498">
    <property type="entry name" value="Tetracyclin repressor-like, C-terminal domain"/>
    <property type="match status" value="1"/>
</dbReference>
<dbReference type="AlphaFoldDB" id="A0A1H7PFQ3"/>
<dbReference type="InterPro" id="IPR011075">
    <property type="entry name" value="TetR_C"/>
</dbReference>
<dbReference type="InterPro" id="IPR023772">
    <property type="entry name" value="DNA-bd_HTH_TetR-type_CS"/>
</dbReference>
<dbReference type="SUPFAM" id="SSF46689">
    <property type="entry name" value="Homeodomain-like"/>
    <property type="match status" value="1"/>
</dbReference>
<keyword evidence="2 4" id="KW-0238">DNA-binding</keyword>
<keyword evidence="1" id="KW-0805">Transcription regulation</keyword>
<dbReference type="Proteomes" id="UP000182719">
    <property type="component" value="Unassembled WGS sequence"/>
</dbReference>
<accession>A0A1H7PFQ3</accession>
<reference evidence="7" key="1">
    <citation type="submission" date="2016-10" db="EMBL/GenBank/DDBJ databases">
        <authorList>
            <person name="Varghese N."/>
            <person name="Submissions S."/>
        </authorList>
    </citation>
    <scope>NUCLEOTIDE SEQUENCE [LARGE SCALE GENOMIC DNA]</scope>
    <source>
        <strain evidence="7">DSM 17044</strain>
    </source>
</reference>
<evidence type="ECO:0000313" key="6">
    <source>
        <dbReference type="EMBL" id="SEL34298.1"/>
    </source>
</evidence>
<feature type="domain" description="HTH tetR-type" evidence="5">
    <location>
        <begin position="8"/>
        <end position="68"/>
    </location>
</feature>
<dbReference type="RefSeq" id="WP_075006586.1">
    <property type="nucleotide sequence ID" value="NZ_FOAP01000005.1"/>
</dbReference>
<dbReference type="EMBL" id="FOAP01000005">
    <property type="protein sequence ID" value="SEL34298.1"/>
    <property type="molecule type" value="Genomic_DNA"/>
</dbReference>
<dbReference type="PROSITE" id="PS50977">
    <property type="entry name" value="HTH_TETR_2"/>
    <property type="match status" value="1"/>
</dbReference>
<evidence type="ECO:0000256" key="4">
    <source>
        <dbReference type="PROSITE-ProRule" id="PRU00335"/>
    </source>
</evidence>
<dbReference type="PANTHER" id="PTHR47506">
    <property type="entry name" value="TRANSCRIPTIONAL REGULATORY PROTEIN"/>
    <property type="match status" value="1"/>
</dbReference>
<dbReference type="InterPro" id="IPR001647">
    <property type="entry name" value="HTH_TetR"/>
</dbReference>
<dbReference type="InterPro" id="IPR009057">
    <property type="entry name" value="Homeodomain-like_sf"/>
</dbReference>
<evidence type="ECO:0000256" key="3">
    <source>
        <dbReference type="ARBA" id="ARBA00023163"/>
    </source>
</evidence>
<feature type="DNA-binding region" description="H-T-H motif" evidence="4">
    <location>
        <begin position="31"/>
        <end position="50"/>
    </location>
</feature>
<dbReference type="PANTHER" id="PTHR47506:SF1">
    <property type="entry name" value="HTH-TYPE TRANSCRIPTIONAL REGULATOR YJDC"/>
    <property type="match status" value="1"/>
</dbReference>
<dbReference type="Gene3D" id="1.10.10.60">
    <property type="entry name" value="Homeodomain-like"/>
    <property type="match status" value="1"/>
</dbReference>